<dbReference type="AlphaFoldDB" id="A0A5M6DBP5"/>
<comment type="caution">
    <text evidence="2">The sequence shown here is derived from an EMBL/GenBank/DDBJ whole genome shotgun (WGS) entry which is preliminary data.</text>
</comment>
<dbReference type="Pfam" id="PF18911">
    <property type="entry name" value="PKD_4"/>
    <property type="match status" value="1"/>
</dbReference>
<keyword evidence="3" id="KW-1185">Reference proteome</keyword>
<dbReference type="Proteomes" id="UP000323426">
    <property type="component" value="Unassembled WGS sequence"/>
</dbReference>
<dbReference type="PROSITE" id="PS50093">
    <property type="entry name" value="PKD"/>
    <property type="match status" value="1"/>
</dbReference>
<gene>
    <name evidence="2" type="ORF">F0145_12925</name>
</gene>
<dbReference type="CDD" id="cd00146">
    <property type="entry name" value="PKD"/>
    <property type="match status" value="1"/>
</dbReference>
<dbReference type="InterPro" id="IPR035986">
    <property type="entry name" value="PKD_dom_sf"/>
</dbReference>
<name>A0A5M6DBP5_9BACT</name>
<feature type="domain" description="PKD" evidence="1">
    <location>
        <begin position="161"/>
        <end position="225"/>
    </location>
</feature>
<dbReference type="SMART" id="SM00089">
    <property type="entry name" value="PKD"/>
    <property type="match status" value="1"/>
</dbReference>
<dbReference type="InterPro" id="IPR026444">
    <property type="entry name" value="Secre_tail"/>
</dbReference>
<sequence length="741" mass="79576">MIATLPQKTFNAGFTTGTSRFAIVTMFTCFVLLLAAPVKSLAQTIKTSLPTQTVVCTGTSEIILTASAEHNTQKMVAQWQSKTNDSWVNINTATTTHSNTTKPAITTSQLRVTNFTDKQEFRVAFGVSSANPETSSMVTSTTIIIPSANFSVPEEVFAGNNINLTFTGSASANTSIKYQWIISDGTIAPSIANPTINFSSPGEKTITFTLTDGNCSVKASKTIRVHGNYSWNGSKSVDWFDAANWTPSLVPGAADNVTINTAPFPPVLSANTSIKNLTLNTETLELGTATLTVNGNTTINGGRINGGTFAIAGNILTAGNSPVNIYNVALTGSDAQVISTTNNAAPVFNNLTVLKTDNKVSLETDLTVNGTLNLNNSNKLVLGSSNLLIGATGNIISGKAGYVVTNGLGTLQLTVANNEAEVFFPVGNHSYNPVKIKQKTTGTTDIFKIRVKGGLFVLYDADNNGIDPAVIDGVSRTWIIEEAVPGGSQARVTLQFSATNNVKDWAPEFTPEKAVMAQFTENWAAPTTGSATVDPDNSNLLQVSLDNLTSFRIFGVFNYDHQRLTTLPVELVSFKAARAKGEVELKWQTAMEKNNDFFTVEMSLDGKKFSEVAKINGVGNTNQIQNYSYLHRNTPSQVIYYRLKQTDFDGTFTYTKIISVNGTAPLTNLVVYPNPGTGPFTVQGATNVTEALILDATGRLVKKLPVLDKEISFDLSNEQAGIYFLRLTGPAETQTLRLIKK</sequence>
<accession>A0A5M6DBP5</accession>
<dbReference type="SUPFAM" id="SSF49299">
    <property type="entry name" value="PKD domain"/>
    <property type="match status" value="1"/>
</dbReference>
<protein>
    <submittedName>
        <fullName evidence="2">T9SS type A sorting domain-containing protein</fullName>
    </submittedName>
</protein>
<dbReference type="Pfam" id="PF18962">
    <property type="entry name" value="Por_Secre_tail"/>
    <property type="match status" value="1"/>
</dbReference>
<dbReference type="EMBL" id="VWSF01000009">
    <property type="protein sequence ID" value="KAA5544957.1"/>
    <property type="molecule type" value="Genomic_DNA"/>
</dbReference>
<dbReference type="InterPro" id="IPR000601">
    <property type="entry name" value="PKD_dom"/>
</dbReference>
<evidence type="ECO:0000313" key="2">
    <source>
        <dbReference type="EMBL" id="KAA5544957.1"/>
    </source>
</evidence>
<evidence type="ECO:0000313" key="3">
    <source>
        <dbReference type="Proteomes" id="UP000323426"/>
    </source>
</evidence>
<evidence type="ECO:0000259" key="1">
    <source>
        <dbReference type="PROSITE" id="PS50093"/>
    </source>
</evidence>
<dbReference type="NCBIfam" id="TIGR04183">
    <property type="entry name" value="Por_Secre_tail"/>
    <property type="match status" value="1"/>
</dbReference>
<dbReference type="Gene3D" id="2.60.40.10">
    <property type="entry name" value="Immunoglobulins"/>
    <property type="match status" value="1"/>
</dbReference>
<proteinExistence type="predicted"/>
<reference evidence="2 3" key="1">
    <citation type="submission" date="2019-09" db="EMBL/GenBank/DDBJ databases">
        <title>Genome sequence and assembly of Adhaeribacter sp.</title>
        <authorList>
            <person name="Chhetri G."/>
        </authorList>
    </citation>
    <scope>NUCLEOTIDE SEQUENCE [LARGE SCALE GENOMIC DNA]</scope>
    <source>
        <strain evidence="2 3">DK36</strain>
    </source>
</reference>
<dbReference type="InterPro" id="IPR013783">
    <property type="entry name" value="Ig-like_fold"/>
</dbReference>
<dbReference type="InterPro" id="IPR022409">
    <property type="entry name" value="PKD/Chitinase_dom"/>
</dbReference>
<organism evidence="2 3">
    <name type="scientific">Adhaeribacter rhizoryzae</name>
    <dbReference type="NCBI Taxonomy" id="2607907"/>
    <lineage>
        <taxon>Bacteria</taxon>
        <taxon>Pseudomonadati</taxon>
        <taxon>Bacteroidota</taxon>
        <taxon>Cytophagia</taxon>
        <taxon>Cytophagales</taxon>
        <taxon>Hymenobacteraceae</taxon>
        <taxon>Adhaeribacter</taxon>
    </lineage>
</organism>